<evidence type="ECO:0000313" key="2">
    <source>
        <dbReference type="Proteomes" id="UP000538929"/>
    </source>
</evidence>
<dbReference type="RefSeq" id="WP_182604731.1">
    <property type="nucleotide sequence ID" value="NZ_VKHT01000034.1"/>
</dbReference>
<keyword evidence="2" id="KW-1185">Reference proteome</keyword>
<dbReference type="EMBL" id="VKHT01000034">
    <property type="protein sequence ID" value="MBB0242999.1"/>
    <property type="molecule type" value="Genomic_DNA"/>
</dbReference>
<organism evidence="1 2">
    <name type="scientific">Streptomyces alkaliphilus</name>
    <dbReference type="NCBI Taxonomy" id="1472722"/>
    <lineage>
        <taxon>Bacteria</taxon>
        <taxon>Bacillati</taxon>
        <taxon>Actinomycetota</taxon>
        <taxon>Actinomycetes</taxon>
        <taxon>Kitasatosporales</taxon>
        <taxon>Streptomycetaceae</taxon>
        <taxon>Streptomyces</taxon>
    </lineage>
</organism>
<name>A0A7W3TA10_9ACTN</name>
<protein>
    <submittedName>
        <fullName evidence="1">Uncharacterized protein</fullName>
    </submittedName>
</protein>
<reference evidence="2" key="1">
    <citation type="submission" date="2019-10" db="EMBL/GenBank/DDBJ databases">
        <title>Streptomyces sp. nov., a novel actinobacterium isolated from alkaline environment.</title>
        <authorList>
            <person name="Golinska P."/>
        </authorList>
    </citation>
    <scope>NUCLEOTIDE SEQUENCE [LARGE SCALE GENOMIC DNA]</scope>
    <source>
        <strain evidence="2">DSM 42118</strain>
    </source>
</reference>
<accession>A0A7W3TA10</accession>
<comment type="caution">
    <text evidence="1">The sequence shown here is derived from an EMBL/GenBank/DDBJ whole genome shotgun (WGS) entry which is preliminary data.</text>
</comment>
<evidence type="ECO:0000313" key="1">
    <source>
        <dbReference type="EMBL" id="MBB0242999.1"/>
    </source>
</evidence>
<gene>
    <name evidence="1" type="ORF">FNQ90_02465</name>
</gene>
<dbReference type="Proteomes" id="UP000538929">
    <property type="component" value="Unassembled WGS sequence"/>
</dbReference>
<proteinExistence type="predicted"/>
<dbReference type="AlphaFoldDB" id="A0A7W3TA10"/>
<sequence>MVHSPELGAEVVAGSGPVLELNRQVEGVVRLLSEALRQVCALSPGELMKLTEEQFESLMRGVPIDPYEIETLKGISR</sequence>